<evidence type="ECO:0000313" key="5">
    <source>
        <dbReference type="Proteomes" id="UP000255106"/>
    </source>
</evidence>
<dbReference type="Gene3D" id="3.30.420.40">
    <property type="match status" value="1"/>
</dbReference>
<comment type="similarity">
    <text evidence="1">Belongs to the FGGY kinase family.</text>
</comment>
<proteinExistence type="inferred from homology"/>
<dbReference type="PANTHER" id="PTHR43095:SF1">
    <property type="entry name" value="AUTOINDUCER-2 KINASE"/>
    <property type="match status" value="1"/>
</dbReference>
<organism evidence="4 5">
    <name type="scientific">Enterobacter cloacae</name>
    <dbReference type="NCBI Taxonomy" id="550"/>
    <lineage>
        <taxon>Bacteria</taxon>
        <taxon>Pseudomonadati</taxon>
        <taxon>Pseudomonadota</taxon>
        <taxon>Gammaproteobacteria</taxon>
        <taxon>Enterobacterales</taxon>
        <taxon>Enterobacteriaceae</taxon>
        <taxon>Enterobacter</taxon>
        <taxon>Enterobacter cloacae complex</taxon>
    </lineage>
</organism>
<dbReference type="GO" id="GO:0016301">
    <property type="term" value="F:kinase activity"/>
    <property type="evidence" value="ECO:0007669"/>
    <property type="project" value="UniProtKB-KW"/>
</dbReference>
<dbReference type="AlphaFoldDB" id="A0A377LSD3"/>
<protein>
    <submittedName>
        <fullName evidence="4">Autoinducer 2 (AI-2) kinase LsrK</fullName>
        <ecNumber evidence="4">2.7.1.-</ecNumber>
    </submittedName>
</protein>
<dbReference type="EC" id="2.7.1.-" evidence="4"/>
<dbReference type="Proteomes" id="UP000255106">
    <property type="component" value="Unassembled WGS sequence"/>
</dbReference>
<dbReference type="SUPFAM" id="SSF53067">
    <property type="entry name" value="Actin-like ATPase domain"/>
    <property type="match status" value="1"/>
</dbReference>
<sequence length="185" mass="20313">MQLGCLGLGVVRAGQTAVLGGTFWQQVVNLPQVRTDPEMNIRVNPHVIPGMAQAESISFFTGLTMRWFRDAFCAEEKLIAERMGMDTYSLLEEMASRVPAGSHGVMPIFSDAMHFKQWYHAAPSFINLSIDPEKCNKATLFRALEENAAIVSACNLAQISRFSGVNFESLVFAGGGSKGRYGARF</sequence>
<dbReference type="PANTHER" id="PTHR43095">
    <property type="entry name" value="SUGAR KINASE"/>
    <property type="match status" value="1"/>
</dbReference>
<evidence type="ECO:0000256" key="1">
    <source>
        <dbReference type="ARBA" id="ARBA00009156"/>
    </source>
</evidence>
<dbReference type="EMBL" id="UGJB01000004">
    <property type="protein sequence ID" value="STQ09094.1"/>
    <property type="molecule type" value="Genomic_DNA"/>
</dbReference>
<name>A0A377LSD3_ENTCL</name>
<gene>
    <name evidence="4" type="primary">lsrK_2</name>
    <name evidence="4" type="ORF">NCTC10005_01797</name>
</gene>
<evidence type="ECO:0000256" key="2">
    <source>
        <dbReference type="ARBA" id="ARBA00022679"/>
    </source>
</evidence>
<evidence type="ECO:0000256" key="3">
    <source>
        <dbReference type="ARBA" id="ARBA00022777"/>
    </source>
</evidence>
<dbReference type="InterPro" id="IPR050406">
    <property type="entry name" value="FGGY_Carb_Kinase"/>
</dbReference>
<keyword evidence="3 4" id="KW-0418">Kinase</keyword>
<accession>A0A377LSD3</accession>
<dbReference type="InterPro" id="IPR043129">
    <property type="entry name" value="ATPase_NBD"/>
</dbReference>
<keyword evidence="2 4" id="KW-0808">Transferase</keyword>
<reference evidence="4 5" key="1">
    <citation type="submission" date="2018-06" db="EMBL/GenBank/DDBJ databases">
        <authorList>
            <consortium name="Pathogen Informatics"/>
            <person name="Doyle S."/>
        </authorList>
    </citation>
    <scope>NUCLEOTIDE SEQUENCE [LARGE SCALE GENOMIC DNA]</scope>
    <source>
        <strain evidence="4 5">NCTC10005</strain>
    </source>
</reference>
<evidence type="ECO:0000313" key="4">
    <source>
        <dbReference type="EMBL" id="STQ09094.1"/>
    </source>
</evidence>